<evidence type="ECO:0000256" key="2">
    <source>
        <dbReference type="ARBA" id="ARBA00022679"/>
    </source>
</evidence>
<name>A0A402B3Z9_9CHLR</name>
<dbReference type="Pfam" id="PF01075">
    <property type="entry name" value="Glyco_transf_9"/>
    <property type="match status" value="1"/>
</dbReference>
<dbReference type="CDD" id="cd03789">
    <property type="entry name" value="GT9_LPS_heptosyltransferase"/>
    <property type="match status" value="1"/>
</dbReference>
<dbReference type="RefSeq" id="WP_126626576.1">
    <property type="nucleotide sequence ID" value="NZ_BIFT01000001.1"/>
</dbReference>
<keyword evidence="2 3" id="KW-0808">Transferase</keyword>
<dbReference type="OrthoDB" id="9797795at2"/>
<dbReference type="Proteomes" id="UP000287171">
    <property type="component" value="Unassembled WGS sequence"/>
</dbReference>
<sequence length="304" mass="32872">MRMLVMRPGAIGDTLVTFPLLQYLHKTRADLALTFVGNAAVLPLLQAFNLADEVSSYEERIWSRLFLPADSRGQQQLHSKLQQIERAICWLRDPDGTVEANLRAAGIDQISIAPGRPVSQSPQPIVDYLASSSGERTGIASYWQPPGAYAWQPVADSPWGHTIAIHPGSGGATKCWPLAHFAAVITALWQQAIPVLLCIGPAEQARFQELQRLLPAPPSPELLHSIVDAPLTTLAQILRQCRGYLGNDAGITHLAALLGLPTVALFGPSSPVIWRPIGERVQVIYNPSLAAISPSSVTATLLKI</sequence>
<dbReference type="SUPFAM" id="SSF53756">
    <property type="entry name" value="UDP-Glycosyltransferase/glycogen phosphorylase"/>
    <property type="match status" value="1"/>
</dbReference>
<protein>
    <submittedName>
        <fullName evidence="3">Glycosyl transferase</fullName>
    </submittedName>
</protein>
<dbReference type="GO" id="GO:0005829">
    <property type="term" value="C:cytosol"/>
    <property type="evidence" value="ECO:0007669"/>
    <property type="project" value="TreeGrafter"/>
</dbReference>
<evidence type="ECO:0000256" key="1">
    <source>
        <dbReference type="ARBA" id="ARBA00022676"/>
    </source>
</evidence>
<accession>A0A402B3Z9</accession>
<evidence type="ECO:0000313" key="4">
    <source>
        <dbReference type="Proteomes" id="UP000287171"/>
    </source>
</evidence>
<dbReference type="AlphaFoldDB" id="A0A402B3Z9"/>
<keyword evidence="4" id="KW-1185">Reference proteome</keyword>
<organism evidence="3 4">
    <name type="scientific">Dictyobacter alpinus</name>
    <dbReference type="NCBI Taxonomy" id="2014873"/>
    <lineage>
        <taxon>Bacteria</taxon>
        <taxon>Bacillati</taxon>
        <taxon>Chloroflexota</taxon>
        <taxon>Ktedonobacteria</taxon>
        <taxon>Ktedonobacterales</taxon>
        <taxon>Dictyobacteraceae</taxon>
        <taxon>Dictyobacter</taxon>
    </lineage>
</organism>
<evidence type="ECO:0000313" key="3">
    <source>
        <dbReference type="EMBL" id="GCE26068.1"/>
    </source>
</evidence>
<dbReference type="PANTHER" id="PTHR30160:SF23">
    <property type="match status" value="1"/>
</dbReference>
<keyword evidence="1" id="KW-0328">Glycosyltransferase</keyword>
<reference evidence="4" key="1">
    <citation type="submission" date="2018-12" db="EMBL/GenBank/DDBJ databases">
        <title>Tengunoibacter tsumagoiensis gen. nov., sp. nov., Dictyobacter kobayashii sp. nov., D. alpinus sp. nov., and D. joshuensis sp. nov. and description of Dictyobacteraceae fam. nov. within the order Ktedonobacterales isolated from Tengu-no-mugimeshi.</title>
        <authorList>
            <person name="Wang C.M."/>
            <person name="Zheng Y."/>
            <person name="Sakai Y."/>
            <person name="Toyoda A."/>
            <person name="Minakuchi Y."/>
            <person name="Abe K."/>
            <person name="Yokota A."/>
            <person name="Yabe S."/>
        </authorList>
    </citation>
    <scope>NUCLEOTIDE SEQUENCE [LARGE SCALE GENOMIC DNA]</scope>
    <source>
        <strain evidence="4">Uno16</strain>
    </source>
</reference>
<comment type="caution">
    <text evidence="3">The sequence shown here is derived from an EMBL/GenBank/DDBJ whole genome shotgun (WGS) entry which is preliminary data.</text>
</comment>
<dbReference type="EMBL" id="BIFT01000001">
    <property type="protein sequence ID" value="GCE26068.1"/>
    <property type="molecule type" value="Genomic_DNA"/>
</dbReference>
<dbReference type="InterPro" id="IPR002201">
    <property type="entry name" value="Glyco_trans_9"/>
</dbReference>
<dbReference type="GO" id="GO:0008713">
    <property type="term" value="F:ADP-heptose-lipopolysaccharide heptosyltransferase activity"/>
    <property type="evidence" value="ECO:0007669"/>
    <property type="project" value="TreeGrafter"/>
</dbReference>
<gene>
    <name evidence="3" type="ORF">KDA_15520</name>
</gene>
<dbReference type="GO" id="GO:0009244">
    <property type="term" value="P:lipopolysaccharide core region biosynthetic process"/>
    <property type="evidence" value="ECO:0007669"/>
    <property type="project" value="TreeGrafter"/>
</dbReference>
<dbReference type="PANTHER" id="PTHR30160">
    <property type="entry name" value="TETRAACYLDISACCHARIDE 4'-KINASE-RELATED"/>
    <property type="match status" value="1"/>
</dbReference>
<dbReference type="InterPro" id="IPR051199">
    <property type="entry name" value="LPS_LOS_Heptosyltrfase"/>
</dbReference>
<dbReference type="Gene3D" id="3.40.50.2000">
    <property type="entry name" value="Glycogen Phosphorylase B"/>
    <property type="match status" value="2"/>
</dbReference>
<proteinExistence type="predicted"/>